<evidence type="ECO:0000313" key="10">
    <source>
        <dbReference type="EMBL" id="HGB14526.1"/>
    </source>
</evidence>
<feature type="transmembrane region" description="Helical" evidence="7">
    <location>
        <begin position="417"/>
        <end position="438"/>
    </location>
</feature>
<feature type="transmembrane region" description="Helical" evidence="7">
    <location>
        <begin position="539"/>
        <end position="560"/>
    </location>
</feature>
<feature type="transmembrane region" description="Helical" evidence="7">
    <location>
        <begin position="271"/>
        <end position="294"/>
    </location>
</feature>
<reference evidence="10" key="1">
    <citation type="journal article" date="2020" name="mSystems">
        <title>Genome- and Community-Level Interaction Insights into Carbon Utilization and Element Cycling Functions of Hydrothermarchaeota in Hydrothermal Sediment.</title>
        <authorList>
            <person name="Zhou Z."/>
            <person name="Liu Y."/>
            <person name="Xu W."/>
            <person name="Pan J."/>
            <person name="Luo Z.H."/>
            <person name="Li M."/>
        </authorList>
    </citation>
    <scope>NUCLEOTIDE SEQUENCE [LARGE SCALE GENOMIC DNA]</scope>
    <source>
        <strain evidence="10">SpSt-776</strain>
    </source>
</reference>
<evidence type="ECO:0000256" key="2">
    <source>
        <dbReference type="ARBA" id="ARBA00022475"/>
    </source>
</evidence>
<dbReference type="Pfam" id="PF13567">
    <property type="entry name" value="DUF4131"/>
    <property type="match status" value="1"/>
</dbReference>
<dbReference type="InterPro" id="IPR025405">
    <property type="entry name" value="DUF4131"/>
</dbReference>
<accession>A0A7C3SIS1</accession>
<feature type="domain" description="ComEC/Rec2-related protein" evidence="8">
    <location>
        <begin position="247"/>
        <end position="532"/>
    </location>
</feature>
<feature type="domain" description="DUF4131" evidence="9">
    <location>
        <begin position="53"/>
        <end position="208"/>
    </location>
</feature>
<dbReference type="PANTHER" id="PTHR30619:SF1">
    <property type="entry name" value="RECOMBINATION PROTEIN 2"/>
    <property type="match status" value="1"/>
</dbReference>
<feature type="transmembrane region" description="Helical" evidence="7">
    <location>
        <begin position="516"/>
        <end position="532"/>
    </location>
</feature>
<comment type="subcellular location">
    <subcellularLocation>
        <location evidence="1">Cell membrane</location>
        <topology evidence="1">Multi-pass membrane protein</topology>
    </subcellularLocation>
</comment>
<sequence>MGTRGLSDGGPGPDKSKVAPPPPPLARPLIPLTLALALGVASSAWEMRLPGPALAVACAVLFSFLVWTGLTGRGARLVPLALFWFLGLALARQALNPVLPAHHVVRLPQGQELTLKGRLYMPAQIQEGRVRLFLEASHGLGPHGWQPVSGKVLLTGSGHSWLPSEGTEVVVRTALRKPRDLLNPGAFPRCRYLAAKGIFREGRLRGPADLVVLSSGKPPGTRDRLRQGFRDLLAPMDQVSRALYLALVLGDQGEVGREMRLAFSRTGTSHLLAISGLHLGSLAGLGFLAIFWLLRRFPRILLQVNAIKLATVLAAIPVVTYAWIAGGSPATQRAEIMILAYLFLVLAGRPRELLSALALAAMLMLILSPLLLFSLSFQLSFISVAALAYLLPRLVTPPDPEASDLGLAKKWGRRVFFWFKGALSASGVATLATAPLVAASFHTVSLLGIIVNLVAIPLLNGLAVPLGLLAVAAQAIKLTPLAQGCLSLGQIPLMGAYAAISWAAGLPGGALTLPTPSWLQTGLYYGAALLIFHPKRTKFTGFAGVLAAILLAGTIIMPVGRASQTLELTLLDSPAGLAGVLITPDDQRLVISGGWPAWPGREAGSVGPLTEYLHWRQFRQLDKLLGLSLTSQNAPELLRLAQEFRLREAWLADGISGPEVIQLRNFLGDQGYPVRNLRRSEAPIVLGAVRLMCFALEGGRGAGLKISFAGQQVLVLPPVRLTVAAFPGVASEEPLEALVIPHPPDPEWLAALQPRQVIVYGTSGRTGQSFPVPGLFYTREGAVTLQLSGKRAVVSQFRGGSPAE</sequence>
<evidence type="ECO:0000259" key="9">
    <source>
        <dbReference type="Pfam" id="PF13567"/>
    </source>
</evidence>
<gene>
    <name evidence="10" type="ORF">ENV62_04720</name>
</gene>
<feature type="transmembrane region" description="Helical" evidence="7">
    <location>
        <begin position="306"/>
        <end position="324"/>
    </location>
</feature>
<organism evidence="10">
    <name type="scientific">Desulfobacca acetoxidans</name>
    <dbReference type="NCBI Taxonomy" id="60893"/>
    <lineage>
        <taxon>Bacteria</taxon>
        <taxon>Pseudomonadati</taxon>
        <taxon>Thermodesulfobacteriota</taxon>
        <taxon>Desulfobaccia</taxon>
        <taxon>Desulfobaccales</taxon>
        <taxon>Desulfobaccaceae</taxon>
        <taxon>Desulfobacca</taxon>
    </lineage>
</organism>
<evidence type="ECO:0000256" key="5">
    <source>
        <dbReference type="ARBA" id="ARBA00023136"/>
    </source>
</evidence>
<dbReference type="AlphaFoldDB" id="A0A7C3SIS1"/>
<feature type="transmembrane region" description="Helical" evidence="7">
    <location>
        <begin position="444"/>
        <end position="473"/>
    </location>
</feature>
<dbReference type="GO" id="GO:0005886">
    <property type="term" value="C:plasma membrane"/>
    <property type="evidence" value="ECO:0007669"/>
    <property type="project" value="UniProtKB-SubCell"/>
</dbReference>
<evidence type="ECO:0000256" key="7">
    <source>
        <dbReference type="SAM" id="Phobius"/>
    </source>
</evidence>
<evidence type="ECO:0000256" key="4">
    <source>
        <dbReference type="ARBA" id="ARBA00022989"/>
    </source>
</evidence>
<dbReference type="Pfam" id="PF03772">
    <property type="entry name" value="Competence"/>
    <property type="match status" value="1"/>
</dbReference>
<evidence type="ECO:0000256" key="1">
    <source>
        <dbReference type="ARBA" id="ARBA00004651"/>
    </source>
</evidence>
<dbReference type="PANTHER" id="PTHR30619">
    <property type="entry name" value="DNA INTERNALIZATION/COMPETENCE PROTEIN COMEC/REC2"/>
    <property type="match status" value="1"/>
</dbReference>
<keyword evidence="4 7" id="KW-1133">Transmembrane helix</keyword>
<feature type="region of interest" description="Disordered" evidence="6">
    <location>
        <begin position="1"/>
        <end position="22"/>
    </location>
</feature>
<name>A0A7C3SIS1_9BACT</name>
<feature type="transmembrane region" description="Helical" evidence="7">
    <location>
        <begin position="25"/>
        <end position="45"/>
    </location>
</feature>
<feature type="transmembrane region" description="Helical" evidence="7">
    <location>
        <begin position="485"/>
        <end position="504"/>
    </location>
</feature>
<evidence type="ECO:0000259" key="8">
    <source>
        <dbReference type="Pfam" id="PF03772"/>
    </source>
</evidence>
<dbReference type="EMBL" id="DTHB01000040">
    <property type="protein sequence ID" value="HGB14526.1"/>
    <property type="molecule type" value="Genomic_DNA"/>
</dbReference>
<feature type="transmembrane region" description="Helical" evidence="7">
    <location>
        <begin position="354"/>
        <end position="373"/>
    </location>
</feature>
<keyword evidence="3 7" id="KW-0812">Transmembrane</keyword>
<feature type="transmembrane region" description="Helical" evidence="7">
    <location>
        <begin position="51"/>
        <end position="70"/>
    </location>
</feature>
<dbReference type="NCBIfam" id="TIGR00360">
    <property type="entry name" value="ComEC_N-term"/>
    <property type="match status" value="1"/>
</dbReference>
<keyword evidence="2" id="KW-1003">Cell membrane</keyword>
<evidence type="ECO:0000256" key="3">
    <source>
        <dbReference type="ARBA" id="ARBA00022692"/>
    </source>
</evidence>
<dbReference type="InterPro" id="IPR004477">
    <property type="entry name" value="ComEC_N"/>
</dbReference>
<comment type="caution">
    <text evidence="10">The sequence shown here is derived from an EMBL/GenBank/DDBJ whole genome shotgun (WGS) entry which is preliminary data.</text>
</comment>
<dbReference type="InterPro" id="IPR052159">
    <property type="entry name" value="Competence_DNA_uptake"/>
</dbReference>
<proteinExistence type="predicted"/>
<keyword evidence="5 7" id="KW-0472">Membrane</keyword>
<evidence type="ECO:0000256" key="6">
    <source>
        <dbReference type="SAM" id="MobiDB-lite"/>
    </source>
</evidence>
<protein>
    <submittedName>
        <fullName evidence="10">ComEC family competence protein</fullName>
    </submittedName>
</protein>